<dbReference type="Proteomes" id="UP000634435">
    <property type="component" value="Unassembled WGS sequence"/>
</dbReference>
<keyword evidence="2" id="KW-0489">Methyltransferase</keyword>
<dbReference type="GO" id="GO:0032259">
    <property type="term" value="P:methylation"/>
    <property type="evidence" value="ECO:0007669"/>
    <property type="project" value="UniProtKB-KW"/>
</dbReference>
<dbReference type="InterPro" id="IPR013216">
    <property type="entry name" value="Methyltransf_11"/>
</dbReference>
<evidence type="ECO:0000313" key="2">
    <source>
        <dbReference type="EMBL" id="GGJ54801.1"/>
    </source>
</evidence>
<accession>A0ABQ2DEF2</accession>
<comment type="caution">
    <text evidence="2">The sequence shown here is derived from an EMBL/GenBank/DDBJ whole genome shotgun (WGS) entry which is preliminary data.</text>
</comment>
<evidence type="ECO:0000259" key="1">
    <source>
        <dbReference type="Pfam" id="PF08241"/>
    </source>
</evidence>
<organism evidence="2 3">
    <name type="scientific">Virgibacillus kapii</name>
    <dbReference type="NCBI Taxonomy" id="1638645"/>
    <lineage>
        <taxon>Bacteria</taxon>
        <taxon>Bacillati</taxon>
        <taxon>Bacillota</taxon>
        <taxon>Bacilli</taxon>
        <taxon>Bacillales</taxon>
        <taxon>Bacillaceae</taxon>
        <taxon>Virgibacillus</taxon>
    </lineage>
</organism>
<proteinExistence type="predicted"/>
<reference evidence="3" key="1">
    <citation type="journal article" date="2019" name="Int. J. Syst. Evol. Microbiol.">
        <title>The Global Catalogue of Microorganisms (GCM) 10K type strain sequencing project: providing services to taxonomists for standard genome sequencing and annotation.</title>
        <authorList>
            <consortium name="The Broad Institute Genomics Platform"/>
            <consortium name="The Broad Institute Genome Sequencing Center for Infectious Disease"/>
            <person name="Wu L."/>
            <person name="Ma J."/>
        </authorList>
    </citation>
    <scope>NUCLEOTIDE SEQUENCE [LARGE SCALE GENOMIC DNA]</scope>
    <source>
        <strain evidence="3">JCM 30071</strain>
    </source>
</reference>
<dbReference type="SUPFAM" id="SSF53335">
    <property type="entry name" value="S-adenosyl-L-methionine-dependent methyltransferases"/>
    <property type="match status" value="1"/>
</dbReference>
<keyword evidence="2" id="KW-0808">Transferase</keyword>
<dbReference type="RefSeq" id="WP_188942679.1">
    <property type="nucleotide sequence ID" value="NZ_BMPN01000002.1"/>
</dbReference>
<protein>
    <submittedName>
        <fullName evidence="2">SAM-dependent methyltransferase</fullName>
    </submittedName>
</protein>
<evidence type="ECO:0000313" key="3">
    <source>
        <dbReference type="Proteomes" id="UP000634435"/>
    </source>
</evidence>
<dbReference type="EMBL" id="BMPN01000002">
    <property type="protein sequence ID" value="GGJ54801.1"/>
    <property type="molecule type" value="Genomic_DNA"/>
</dbReference>
<dbReference type="CDD" id="cd02440">
    <property type="entry name" value="AdoMet_MTases"/>
    <property type="match status" value="1"/>
</dbReference>
<dbReference type="InterPro" id="IPR029063">
    <property type="entry name" value="SAM-dependent_MTases_sf"/>
</dbReference>
<dbReference type="GO" id="GO:0008168">
    <property type="term" value="F:methyltransferase activity"/>
    <property type="evidence" value="ECO:0007669"/>
    <property type="project" value="UniProtKB-KW"/>
</dbReference>
<gene>
    <name evidence="2" type="ORF">GCM10007111_16370</name>
</gene>
<name>A0ABQ2DEF2_9BACI</name>
<dbReference type="Gene3D" id="3.40.50.150">
    <property type="entry name" value="Vaccinia Virus protein VP39"/>
    <property type="match status" value="1"/>
</dbReference>
<sequence>MDYHHSRFFKETDPSSNHFIFDLPYTWETRFYEYEWVKNFAKKEDIVLDAACGIGHPLKFYLADECHSVYACDIDDRILSREAIWEDAVSSYPEEIKKSVIDNYLDKIELACCSLTNLPYPDQVFNKVFCISVLEHLNHDDILRSFRELKRVLKDDGQLIFTFDYPTISINTLANIMKETGVEFYDQFTLNKPDNAVVSRIWHELSCFRAVLKKV</sequence>
<feature type="domain" description="Methyltransferase type 11" evidence="1">
    <location>
        <begin position="48"/>
        <end position="161"/>
    </location>
</feature>
<keyword evidence="3" id="KW-1185">Reference proteome</keyword>
<dbReference type="Pfam" id="PF08241">
    <property type="entry name" value="Methyltransf_11"/>
    <property type="match status" value="1"/>
</dbReference>